<dbReference type="InterPro" id="IPR005064">
    <property type="entry name" value="BUG"/>
</dbReference>
<name>A0A940N5A5_9PROT</name>
<reference evidence="2" key="1">
    <citation type="submission" date="2021-03" db="EMBL/GenBank/DDBJ databases">
        <authorList>
            <person name="So Y."/>
        </authorList>
    </citation>
    <scope>NUCLEOTIDE SEQUENCE</scope>
    <source>
        <strain evidence="2">SG15</strain>
    </source>
</reference>
<dbReference type="Pfam" id="PF03401">
    <property type="entry name" value="TctC"/>
    <property type="match status" value="1"/>
</dbReference>
<dbReference type="EMBL" id="JAGIZA010000017">
    <property type="protein sequence ID" value="MBP0495410.1"/>
    <property type="molecule type" value="Genomic_DNA"/>
</dbReference>
<dbReference type="Gene3D" id="3.40.190.150">
    <property type="entry name" value="Bordetella uptake gene, domain 1"/>
    <property type="match status" value="1"/>
</dbReference>
<dbReference type="CDD" id="cd13578">
    <property type="entry name" value="PBP2_Bug27"/>
    <property type="match status" value="1"/>
</dbReference>
<dbReference type="PANTHER" id="PTHR42928">
    <property type="entry name" value="TRICARBOXYLATE-BINDING PROTEIN"/>
    <property type="match status" value="1"/>
</dbReference>
<organism evidence="2 3">
    <name type="scientific">Roseomonas indoligenes</name>
    <dbReference type="NCBI Taxonomy" id="2820811"/>
    <lineage>
        <taxon>Bacteria</taxon>
        <taxon>Pseudomonadati</taxon>
        <taxon>Pseudomonadota</taxon>
        <taxon>Alphaproteobacteria</taxon>
        <taxon>Acetobacterales</taxon>
        <taxon>Roseomonadaceae</taxon>
        <taxon>Roseomonas</taxon>
    </lineage>
</organism>
<dbReference type="PIRSF" id="PIRSF017082">
    <property type="entry name" value="YflP"/>
    <property type="match status" value="1"/>
</dbReference>
<gene>
    <name evidence="2" type="ORF">J5Y10_21680</name>
</gene>
<dbReference type="InterPro" id="IPR042100">
    <property type="entry name" value="Bug_dom1"/>
</dbReference>
<dbReference type="SUPFAM" id="SSF53850">
    <property type="entry name" value="Periplasmic binding protein-like II"/>
    <property type="match status" value="1"/>
</dbReference>
<dbReference type="RefSeq" id="WP_209376210.1">
    <property type="nucleotide sequence ID" value="NZ_JAGIZA010000017.1"/>
</dbReference>
<dbReference type="Gene3D" id="3.40.190.10">
    <property type="entry name" value="Periplasmic binding protein-like II"/>
    <property type="match status" value="1"/>
</dbReference>
<dbReference type="AlphaFoldDB" id="A0A940N5A5"/>
<dbReference type="PANTHER" id="PTHR42928:SF5">
    <property type="entry name" value="BLR1237 PROTEIN"/>
    <property type="match status" value="1"/>
</dbReference>
<dbReference type="Proteomes" id="UP000677537">
    <property type="component" value="Unassembled WGS sequence"/>
</dbReference>
<evidence type="ECO:0000256" key="1">
    <source>
        <dbReference type="ARBA" id="ARBA00006987"/>
    </source>
</evidence>
<protein>
    <submittedName>
        <fullName evidence="2">Tripartite tricarboxylate transporter substrate binding protein</fullName>
    </submittedName>
</protein>
<comment type="similarity">
    <text evidence="1">Belongs to the UPF0065 (bug) family.</text>
</comment>
<evidence type="ECO:0000313" key="2">
    <source>
        <dbReference type="EMBL" id="MBP0495410.1"/>
    </source>
</evidence>
<keyword evidence="3" id="KW-1185">Reference proteome</keyword>
<accession>A0A940N5A5</accession>
<evidence type="ECO:0000313" key="3">
    <source>
        <dbReference type="Proteomes" id="UP000677537"/>
    </source>
</evidence>
<comment type="caution">
    <text evidence="2">The sequence shown here is derived from an EMBL/GenBank/DDBJ whole genome shotgun (WGS) entry which is preliminary data.</text>
</comment>
<proteinExistence type="inferred from homology"/>
<sequence>MRRRHLLGAGGGLLLPAATGRAAEPWPTRPLRLVVPYAPGGGADILARTVMRHVSERLEQPIVVENRGGANTIIGTQQIAQSAPDGYNFVVGTSSLAMNPFLYRRLPFEAERDLVPVALLAMVPFVLVVNPALPVRSVQDLVAHGRAAPGGLIFGSYGAGSTAHLTGLLFGRAAGVEVTHVAYPGSSPVLIDLMAGRLAFAFSTILPAVPEIGNGRLRALAVTTPERVSALPQLPTMQEAWMPGFEAAGWNSVHAPAGTPEAALRRMNAEMLASLDLPEVRRFFGEQGYVIPPAVQNTPAALAALQRSDALKWGRIIEEAAVRLD</sequence>